<feature type="transmembrane region" description="Helical" evidence="1">
    <location>
        <begin position="66"/>
        <end position="83"/>
    </location>
</feature>
<feature type="transmembrane region" description="Helical" evidence="1">
    <location>
        <begin position="95"/>
        <end position="115"/>
    </location>
</feature>
<comment type="caution">
    <text evidence="2">The sequence shown here is derived from an EMBL/GenBank/DDBJ whole genome shotgun (WGS) entry which is preliminary data.</text>
</comment>
<sequence length="261" mass="28740">MKKLSFTKDQWPSLFSLAIVILCYAGEKAMKRLVPWSETSALIQAFVFTVAVAAVYLILSKAKDAYFGMIAGIFAFKILPPDIEMLRAYNMDASCVYFIVRKMALVLFLYTIYRLYLRSKKGQADPIRALPVAALLLVVPFLTGMSNDFEQYAYIKTGSMMLPYALDAGFYIAAMCVLGVVCVLFRGRNAALVCDFSMIGFVVGGARKLCSALIILNANLHLSKSYICWIAIYAVLIAAFAVLRKKTAGSALIFSGAARKS</sequence>
<feature type="transmembrane region" description="Helical" evidence="1">
    <location>
        <begin position="41"/>
        <end position="59"/>
    </location>
</feature>
<feature type="transmembrane region" description="Helical" evidence="1">
    <location>
        <begin position="164"/>
        <end position="185"/>
    </location>
</feature>
<evidence type="ECO:0000313" key="2">
    <source>
        <dbReference type="EMBL" id="HJB75729.1"/>
    </source>
</evidence>
<dbReference type="AlphaFoldDB" id="A0A9D2MKJ3"/>
<dbReference type="Proteomes" id="UP000823877">
    <property type="component" value="Unassembled WGS sequence"/>
</dbReference>
<accession>A0A9D2MKJ3</accession>
<organism evidence="2 3">
    <name type="scientific">Candidatus Eubacterium faecale</name>
    <dbReference type="NCBI Taxonomy" id="2838568"/>
    <lineage>
        <taxon>Bacteria</taxon>
        <taxon>Bacillati</taxon>
        <taxon>Bacillota</taxon>
        <taxon>Clostridia</taxon>
        <taxon>Eubacteriales</taxon>
        <taxon>Eubacteriaceae</taxon>
        <taxon>Eubacterium</taxon>
    </lineage>
</organism>
<proteinExistence type="predicted"/>
<reference evidence="2" key="2">
    <citation type="submission" date="2021-04" db="EMBL/GenBank/DDBJ databases">
        <authorList>
            <person name="Gilroy R."/>
        </authorList>
    </citation>
    <scope>NUCLEOTIDE SEQUENCE</scope>
    <source>
        <strain evidence="2">CHK188-16595</strain>
    </source>
</reference>
<reference evidence="2" key="1">
    <citation type="journal article" date="2021" name="PeerJ">
        <title>Extensive microbial diversity within the chicken gut microbiome revealed by metagenomics and culture.</title>
        <authorList>
            <person name="Gilroy R."/>
            <person name="Ravi A."/>
            <person name="Getino M."/>
            <person name="Pursley I."/>
            <person name="Horton D.L."/>
            <person name="Alikhan N.F."/>
            <person name="Baker D."/>
            <person name="Gharbi K."/>
            <person name="Hall N."/>
            <person name="Watson M."/>
            <person name="Adriaenssens E.M."/>
            <person name="Foster-Nyarko E."/>
            <person name="Jarju S."/>
            <person name="Secka A."/>
            <person name="Antonio M."/>
            <person name="Oren A."/>
            <person name="Chaudhuri R.R."/>
            <person name="La Ragione R."/>
            <person name="Hildebrand F."/>
            <person name="Pallen M.J."/>
        </authorList>
    </citation>
    <scope>NUCLEOTIDE SEQUENCE</scope>
    <source>
        <strain evidence="2">CHK188-16595</strain>
    </source>
</reference>
<dbReference type="EMBL" id="DWXN01000013">
    <property type="protein sequence ID" value="HJB75729.1"/>
    <property type="molecule type" value="Genomic_DNA"/>
</dbReference>
<keyword evidence="1" id="KW-0472">Membrane</keyword>
<feature type="transmembrane region" description="Helical" evidence="1">
    <location>
        <begin position="127"/>
        <end position="144"/>
    </location>
</feature>
<evidence type="ECO:0000313" key="3">
    <source>
        <dbReference type="Proteomes" id="UP000823877"/>
    </source>
</evidence>
<keyword evidence="1" id="KW-0812">Transmembrane</keyword>
<feature type="transmembrane region" description="Helical" evidence="1">
    <location>
        <begin position="192"/>
        <end position="216"/>
    </location>
</feature>
<name>A0A9D2MKJ3_9FIRM</name>
<evidence type="ECO:0000256" key="1">
    <source>
        <dbReference type="SAM" id="Phobius"/>
    </source>
</evidence>
<feature type="transmembrane region" description="Helical" evidence="1">
    <location>
        <begin position="222"/>
        <end position="243"/>
    </location>
</feature>
<keyword evidence="1" id="KW-1133">Transmembrane helix</keyword>
<gene>
    <name evidence="2" type="ORF">IAA37_08700</name>
</gene>
<protein>
    <submittedName>
        <fullName evidence="2">Uncharacterized protein</fullName>
    </submittedName>
</protein>